<dbReference type="InterPro" id="IPR002347">
    <property type="entry name" value="SDR_fam"/>
</dbReference>
<dbReference type="Gene3D" id="3.40.50.720">
    <property type="entry name" value="NAD(P)-binding Rossmann-like Domain"/>
    <property type="match status" value="1"/>
</dbReference>
<dbReference type="InterPro" id="IPR036291">
    <property type="entry name" value="NAD(P)-bd_dom_sf"/>
</dbReference>
<sequence length="326" mass="35747">MSFLAAFIYTQFIYEPPVPTESYKGKTVIVTGSNVGLGKETCRWIVRLGASQVILACRNVEKGKLAAADIQATTSCSSDTLQVWHLDMSSYASVLAFSDKVKAELPRLDAVLGNAGLRTTVFRQTEENEETITTNVVSLSLLGFLLHPILHKTALKYDTQSHFTVTASELYELANFKERKGPTGQIFKTLADKNKSRMTDHYNVSKLLIIFVIKQMAAMSPISSSNVIINCVAPGFCHSELMREQDGPILHVVKKILCRPTEVGARTLVYGASAGPESHGQYVPDCKITPTRGLTVGKEGALLQNRVWGELRQKLEGIRPGVTSLS</sequence>
<dbReference type="HOGENOM" id="CLU_010194_44_4_1"/>
<evidence type="ECO:0000313" key="5">
    <source>
        <dbReference type="Proteomes" id="UP000054321"/>
    </source>
</evidence>
<evidence type="ECO:0000256" key="2">
    <source>
        <dbReference type="ARBA" id="ARBA00022857"/>
    </source>
</evidence>
<keyword evidence="5" id="KW-1185">Reference proteome</keyword>
<dbReference type="GO" id="GO:0016491">
    <property type="term" value="F:oxidoreductase activity"/>
    <property type="evidence" value="ECO:0007669"/>
    <property type="project" value="UniProtKB-KW"/>
</dbReference>
<dbReference type="PANTHER" id="PTHR24320">
    <property type="entry name" value="RETINOL DEHYDROGENASE"/>
    <property type="match status" value="1"/>
</dbReference>
<reference evidence="5" key="2">
    <citation type="submission" date="2015-01" db="EMBL/GenBank/DDBJ databases">
        <title>Evolutionary Origins and Diversification of the Mycorrhizal Mutualists.</title>
        <authorList>
            <consortium name="DOE Joint Genome Institute"/>
            <consortium name="Mycorrhizal Genomics Consortium"/>
            <person name="Kohler A."/>
            <person name="Kuo A."/>
            <person name="Nagy L.G."/>
            <person name="Floudas D."/>
            <person name="Copeland A."/>
            <person name="Barry K.W."/>
            <person name="Cichocki N."/>
            <person name="Veneault-Fourrey C."/>
            <person name="LaButti K."/>
            <person name="Lindquist E.A."/>
            <person name="Lipzen A."/>
            <person name="Lundell T."/>
            <person name="Morin E."/>
            <person name="Murat C."/>
            <person name="Riley R."/>
            <person name="Ohm R."/>
            <person name="Sun H."/>
            <person name="Tunlid A."/>
            <person name="Henrissat B."/>
            <person name="Grigoriev I.V."/>
            <person name="Hibbett D.S."/>
            <person name="Martin F."/>
        </authorList>
    </citation>
    <scope>NUCLEOTIDE SEQUENCE [LARGE SCALE GENOMIC DNA]</scope>
    <source>
        <strain evidence="5">Zn</strain>
    </source>
</reference>
<dbReference type="PANTHER" id="PTHR24320:SF252">
    <property type="entry name" value="DEHYDROGENASE_REDUCTASE FAMILY PROTEIN, PUTATIVE (AFU_ORTHOLOGUE AFUA_3G08550)-RELATED"/>
    <property type="match status" value="1"/>
</dbReference>
<comment type="similarity">
    <text evidence="1">Belongs to the short-chain dehydrogenases/reductases (SDR) family.</text>
</comment>
<evidence type="ECO:0000256" key="1">
    <source>
        <dbReference type="ARBA" id="ARBA00006484"/>
    </source>
</evidence>
<protein>
    <recommendedName>
        <fullName evidence="6">NAD(P)-binding protein</fullName>
    </recommendedName>
</protein>
<gene>
    <name evidence="4" type="ORF">OIDMADRAFT_46313</name>
</gene>
<dbReference type="Pfam" id="PF00106">
    <property type="entry name" value="adh_short"/>
    <property type="match status" value="1"/>
</dbReference>
<keyword evidence="2" id="KW-0521">NADP</keyword>
<dbReference type="AlphaFoldDB" id="A0A0C3C3B5"/>
<keyword evidence="3" id="KW-0560">Oxidoreductase</keyword>
<proteinExistence type="inferred from homology"/>
<name>A0A0C3C3B5_OIDMZ</name>
<dbReference type="PRINTS" id="PR00081">
    <property type="entry name" value="GDHRDH"/>
</dbReference>
<organism evidence="4 5">
    <name type="scientific">Oidiodendron maius (strain Zn)</name>
    <dbReference type="NCBI Taxonomy" id="913774"/>
    <lineage>
        <taxon>Eukaryota</taxon>
        <taxon>Fungi</taxon>
        <taxon>Dikarya</taxon>
        <taxon>Ascomycota</taxon>
        <taxon>Pezizomycotina</taxon>
        <taxon>Leotiomycetes</taxon>
        <taxon>Leotiomycetes incertae sedis</taxon>
        <taxon>Myxotrichaceae</taxon>
        <taxon>Oidiodendron</taxon>
    </lineage>
</organism>
<dbReference type="Proteomes" id="UP000054321">
    <property type="component" value="Unassembled WGS sequence"/>
</dbReference>
<dbReference type="InParanoid" id="A0A0C3C3B5"/>
<dbReference type="SUPFAM" id="SSF51735">
    <property type="entry name" value="NAD(P)-binding Rossmann-fold domains"/>
    <property type="match status" value="1"/>
</dbReference>
<dbReference type="STRING" id="913774.A0A0C3C3B5"/>
<accession>A0A0C3C3B5</accession>
<evidence type="ECO:0000256" key="3">
    <source>
        <dbReference type="ARBA" id="ARBA00023002"/>
    </source>
</evidence>
<dbReference type="EMBL" id="KN832896">
    <property type="protein sequence ID" value="KIM93393.1"/>
    <property type="molecule type" value="Genomic_DNA"/>
</dbReference>
<dbReference type="OrthoDB" id="542013at2759"/>
<evidence type="ECO:0008006" key="6">
    <source>
        <dbReference type="Google" id="ProtNLM"/>
    </source>
</evidence>
<evidence type="ECO:0000313" key="4">
    <source>
        <dbReference type="EMBL" id="KIM93393.1"/>
    </source>
</evidence>
<reference evidence="4 5" key="1">
    <citation type="submission" date="2014-04" db="EMBL/GenBank/DDBJ databases">
        <authorList>
            <consortium name="DOE Joint Genome Institute"/>
            <person name="Kuo A."/>
            <person name="Martino E."/>
            <person name="Perotto S."/>
            <person name="Kohler A."/>
            <person name="Nagy L.G."/>
            <person name="Floudas D."/>
            <person name="Copeland A."/>
            <person name="Barry K.W."/>
            <person name="Cichocki N."/>
            <person name="Veneault-Fourrey C."/>
            <person name="LaButti K."/>
            <person name="Lindquist E.A."/>
            <person name="Lipzen A."/>
            <person name="Lundell T."/>
            <person name="Morin E."/>
            <person name="Murat C."/>
            <person name="Sun H."/>
            <person name="Tunlid A."/>
            <person name="Henrissat B."/>
            <person name="Grigoriev I.V."/>
            <person name="Hibbett D.S."/>
            <person name="Martin F."/>
            <person name="Nordberg H.P."/>
            <person name="Cantor M.N."/>
            <person name="Hua S.X."/>
        </authorList>
    </citation>
    <scope>NUCLEOTIDE SEQUENCE [LARGE SCALE GENOMIC DNA]</scope>
    <source>
        <strain evidence="4 5">Zn</strain>
    </source>
</reference>